<evidence type="ECO:0000313" key="2">
    <source>
        <dbReference type="EMBL" id="MCY0965719.1"/>
    </source>
</evidence>
<dbReference type="Proteomes" id="UP001150830">
    <property type="component" value="Unassembled WGS sequence"/>
</dbReference>
<accession>A0A9X3EFC4</accession>
<dbReference type="InterPro" id="IPR021813">
    <property type="entry name" value="DUF3392"/>
</dbReference>
<reference evidence="2" key="1">
    <citation type="submission" date="2022-11" db="EMBL/GenBank/DDBJ databases">
        <title>Parathalassolutuus dongxingensis gen. nov., sp. nov., a novel member of family Oceanospirillaceae isolated from a coastal shrimp pond in Guangxi, China.</title>
        <authorList>
            <person name="Chen H."/>
        </authorList>
    </citation>
    <scope>NUCLEOTIDE SEQUENCE</scope>
    <source>
        <strain evidence="2">G-43</strain>
    </source>
</reference>
<dbReference type="AlphaFoldDB" id="A0A9X3EFC4"/>
<proteinExistence type="predicted"/>
<keyword evidence="3" id="KW-1185">Reference proteome</keyword>
<keyword evidence="1" id="KW-0472">Membrane</keyword>
<evidence type="ECO:0000313" key="3">
    <source>
        <dbReference type="Proteomes" id="UP001150830"/>
    </source>
</evidence>
<keyword evidence="1" id="KW-0812">Transmembrane</keyword>
<keyword evidence="1" id="KW-1133">Transmembrane helix</keyword>
<evidence type="ECO:0000256" key="1">
    <source>
        <dbReference type="SAM" id="Phobius"/>
    </source>
</evidence>
<protein>
    <submittedName>
        <fullName evidence="2">DUF3392 family protein</fullName>
    </submittedName>
</protein>
<dbReference type="RefSeq" id="WP_283173931.1">
    <property type="nucleotide sequence ID" value="NZ_JAPNOA010000028.1"/>
</dbReference>
<feature type="transmembrane region" description="Helical" evidence="1">
    <location>
        <begin position="45"/>
        <end position="68"/>
    </location>
</feature>
<feature type="transmembrane region" description="Helical" evidence="1">
    <location>
        <begin position="16"/>
        <end position="36"/>
    </location>
</feature>
<sequence length="104" mass="11760">MWQTLAGFLRPFNSDIALAWVATLLVIYGDSINGFVRNLVRRQMVVVRILVFIALCTFGYGALTVWVVPFVARFLSHQPANLYVILVVGGFVLLGIMAERFNRR</sequence>
<dbReference type="Pfam" id="PF11872">
    <property type="entry name" value="DUF3392"/>
    <property type="match status" value="1"/>
</dbReference>
<name>A0A9X3EFC4_9GAMM</name>
<gene>
    <name evidence="2" type="ORF">OUO13_11010</name>
</gene>
<feature type="transmembrane region" description="Helical" evidence="1">
    <location>
        <begin position="80"/>
        <end position="98"/>
    </location>
</feature>
<comment type="caution">
    <text evidence="2">The sequence shown here is derived from an EMBL/GenBank/DDBJ whole genome shotgun (WGS) entry which is preliminary data.</text>
</comment>
<organism evidence="2 3">
    <name type="scientific">Parathalassolituus penaei</name>
    <dbReference type="NCBI Taxonomy" id="2997323"/>
    <lineage>
        <taxon>Bacteria</taxon>
        <taxon>Pseudomonadati</taxon>
        <taxon>Pseudomonadota</taxon>
        <taxon>Gammaproteobacteria</taxon>
        <taxon>Oceanospirillales</taxon>
        <taxon>Oceanospirillaceae</taxon>
        <taxon>Parathalassolituus</taxon>
    </lineage>
</organism>
<dbReference type="EMBL" id="JAPNOA010000028">
    <property type="protein sequence ID" value="MCY0965719.1"/>
    <property type="molecule type" value="Genomic_DNA"/>
</dbReference>